<feature type="transmembrane region" description="Helical" evidence="6">
    <location>
        <begin position="31"/>
        <end position="50"/>
    </location>
</feature>
<feature type="transmembrane region" description="Helical" evidence="6">
    <location>
        <begin position="423"/>
        <end position="445"/>
    </location>
</feature>
<evidence type="ECO:0000313" key="9">
    <source>
        <dbReference type="EMBL" id="MPV86712.1"/>
    </source>
</evidence>
<keyword evidence="3 6" id="KW-0812">Transmembrane</keyword>
<dbReference type="NCBIfam" id="TIGR00360">
    <property type="entry name" value="ComEC_N-term"/>
    <property type="match status" value="1"/>
</dbReference>
<name>A0A6N7EW38_9GAMM</name>
<feature type="transmembrane region" description="Helical" evidence="6">
    <location>
        <begin position="519"/>
        <end position="537"/>
    </location>
</feature>
<feature type="transmembrane region" description="Helical" evidence="6">
    <location>
        <begin position="266"/>
        <end position="292"/>
    </location>
</feature>
<evidence type="ECO:0000256" key="2">
    <source>
        <dbReference type="ARBA" id="ARBA00022475"/>
    </source>
</evidence>
<dbReference type="InterPro" id="IPR052159">
    <property type="entry name" value="Competence_DNA_uptake"/>
</dbReference>
<comment type="caution">
    <text evidence="9">The sequence shown here is derived from an EMBL/GenBank/DDBJ whole genome shotgun (WGS) entry which is preliminary data.</text>
</comment>
<feature type="transmembrane region" description="Helical" evidence="6">
    <location>
        <begin position="490"/>
        <end position="507"/>
    </location>
</feature>
<feature type="transmembrane region" description="Helical" evidence="6">
    <location>
        <begin position="56"/>
        <end position="87"/>
    </location>
</feature>
<dbReference type="InterPro" id="IPR004477">
    <property type="entry name" value="ComEC_N"/>
</dbReference>
<evidence type="ECO:0000313" key="10">
    <source>
        <dbReference type="Proteomes" id="UP000471298"/>
    </source>
</evidence>
<sequence>MKVVAKIVAKDSREMKAVTVLMRAMRSVPDVVWLLSAQAITLIICLYGAWIPNDWAVLLALLVGATAFYRGYFLVLGLCLAVVALGWQTQYPATTSLDNCTFWATVKASGKATKRVLLATEPIDCAAASAGASAAGTSAGTSQLSLAKQTLLLWDNTSQFVDQADKRWQLTGRLVPVHSRVNAHDFDYEKYLISQSVYYELKSFKVLAHDDRANTLVKWRHALRTQFERHLAPNNAAIVTALVTGSRDELSRAQKDTMQSTGTSHLLAISGLHVGLVGLWTWVIAQGLWALFTRGAGRVLPIQVGAVVALVVIVAYAALTGFDTPVKRATIMFSLLIISWLMRRELTIQSLLLAAAMVLLVDPYALLSVGFYLSFIATYVVMWCARLSWPPFLKILMMQLLIMLVLLPIVWLTFGYISLSALAVNLLVIPWLTMWVLPWALLVGVASAIHPVVAAPIWLLLDFSVTAMWSVISAFDELDWILSPTFRPSLYQVIGWVSLYLVVLLCWRAKQKKPHRRQFDLLCGLSVLLGMLGLFLWPNLSIRQQGEFWLADERQTSVLVHNGSEAIIIDPGRRYRQINTAEKWQRLLSAQQLTLDTIVLTDDKISKISATATLLAAFPEATVITLKPMDLPFAASYCQPVSLVNIQLRIDMTTSACRGQIQWYDETFNLLTDEKAKTEDVNAPLDTHAAYANSVYANSVYAHAVLRWQGANYDAQRLGQVRLVRHLSGKTANGDSPVTLHYARQTARAWRHRVMP</sequence>
<dbReference type="RefSeq" id="WP_152810703.1">
    <property type="nucleotide sequence ID" value="NZ_WHNW01000010.1"/>
</dbReference>
<dbReference type="GO" id="GO:0005886">
    <property type="term" value="C:plasma membrane"/>
    <property type="evidence" value="ECO:0007669"/>
    <property type="project" value="UniProtKB-SubCell"/>
</dbReference>
<dbReference type="Pfam" id="PF03772">
    <property type="entry name" value="Competence"/>
    <property type="match status" value="1"/>
</dbReference>
<evidence type="ECO:0000259" key="7">
    <source>
        <dbReference type="Pfam" id="PF03772"/>
    </source>
</evidence>
<keyword evidence="4 6" id="KW-1133">Transmembrane helix</keyword>
<accession>A0A6N7EW38</accession>
<gene>
    <name evidence="9" type="ORF">GCU85_08240</name>
</gene>
<evidence type="ECO:0000259" key="8">
    <source>
        <dbReference type="Pfam" id="PF13567"/>
    </source>
</evidence>
<protein>
    <submittedName>
        <fullName evidence="9">DUF4131 domain-containing protein</fullName>
    </submittedName>
</protein>
<feature type="transmembrane region" description="Helical" evidence="6">
    <location>
        <begin position="457"/>
        <end position="475"/>
    </location>
</feature>
<proteinExistence type="predicted"/>
<feature type="transmembrane region" description="Helical" evidence="6">
    <location>
        <begin position="331"/>
        <end position="358"/>
    </location>
</feature>
<dbReference type="Proteomes" id="UP000471298">
    <property type="component" value="Unassembled WGS sequence"/>
</dbReference>
<feature type="transmembrane region" description="Helical" evidence="6">
    <location>
        <begin position="298"/>
        <end position="319"/>
    </location>
</feature>
<feature type="transmembrane region" description="Helical" evidence="6">
    <location>
        <begin position="364"/>
        <end position="384"/>
    </location>
</feature>
<dbReference type="Pfam" id="PF13567">
    <property type="entry name" value="DUF4131"/>
    <property type="match status" value="1"/>
</dbReference>
<dbReference type="InParanoid" id="A0A6N7EW38"/>
<evidence type="ECO:0000256" key="1">
    <source>
        <dbReference type="ARBA" id="ARBA00004651"/>
    </source>
</evidence>
<feature type="transmembrane region" description="Helical" evidence="6">
    <location>
        <begin position="396"/>
        <end position="417"/>
    </location>
</feature>
<feature type="domain" description="DUF4131" evidence="8">
    <location>
        <begin position="56"/>
        <end position="202"/>
    </location>
</feature>
<comment type="subcellular location">
    <subcellularLocation>
        <location evidence="1">Cell membrane</location>
        <topology evidence="1">Multi-pass membrane protein</topology>
    </subcellularLocation>
</comment>
<dbReference type="AlphaFoldDB" id="A0A6N7EW38"/>
<evidence type="ECO:0000256" key="6">
    <source>
        <dbReference type="SAM" id="Phobius"/>
    </source>
</evidence>
<dbReference type="PANTHER" id="PTHR30619:SF1">
    <property type="entry name" value="RECOMBINATION PROTEIN 2"/>
    <property type="match status" value="1"/>
</dbReference>
<evidence type="ECO:0000256" key="4">
    <source>
        <dbReference type="ARBA" id="ARBA00022989"/>
    </source>
</evidence>
<keyword evidence="5 6" id="KW-0472">Membrane</keyword>
<organism evidence="9 10">
    <name type="scientific">Ostreibacterium oceani</name>
    <dbReference type="NCBI Taxonomy" id="2654998"/>
    <lineage>
        <taxon>Bacteria</taxon>
        <taxon>Pseudomonadati</taxon>
        <taxon>Pseudomonadota</taxon>
        <taxon>Gammaproteobacteria</taxon>
        <taxon>Cardiobacteriales</taxon>
        <taxon>Ostreibacteriaceae</taxon>
        <taxon>Ostreibacterium</taxon>
    </lineage>
</organism>
<dbReference type="InterPro" id="IPR025405">
    <property type="entry name" value="DUF4131"/>
</dbReference>
<keyword evidence="10" id="KW-1185">Reference proteome</keyword>
<reference evidence="9 10" key="1">
    <citation type="submission" date="2019-10" db="EMBL/GenBank/DDBJ databases">
        <title>Cardiobacteriales fam. a chemoheterotrophic member of the order Cardiobacteriales, and proposal of Cardiobacteriales fam. nov.</title>
        <authorList>
            <person name="Wang C."/>
        </authorList>
    </citation>
    <scope>NUCLEOTIDE SEQUENCE [LARGE SCALE GENOMIC DNA]</scope>
    <source>
        <strain evidence="9 10">ML27</strain>
    </source>
</reference>
<feature type="domain" description="ComEC/Rec2-related protein" evidence="7">
    <location>
        <begin position="242"/>
        <end position="509"/>
    </location>
</feature>
<evidence type="ECO:0000256" key="5">
    <source>
        <dbReference type="ARBA" id="ARBA00023136"/>
    </source>
</evidence>
<dbReference type="PANTHER" id="PTHR30619">
    <property type="entry name" value="DNA INTERNALIZATION/COMPETENCE PROTEIN COMEC/REC2"/>
    <property type="match status" value="1"/>
</dbReference>
<dbReference type="EMBL" id="WHNW01000010">
    <property type="protein sequence ID" value="MPV86712.1"/>
    <property type="molecule type" value="Genomic_DNA"/>
</dbReference>
<evidence type="ECO:0000256" key="3">
    <source>
        <dbReference type="ARBA" id="ARBA00022692"/>
    </source>
</evidence>
<keyword evidence="2" id="KW-1003">Cell membrane</keyword>